<name>A0A3P7LFN9_DIBLA</name>
<organism evidence="1 2">
    <name type="scientific">Dibothriocephalus latus</name>
    <name type="common">Fish tapeworm</name>
    <name type="synonym">Diphyllobothrium latum</name>
    <dbReference type="NCBI Taxonomy" id="60516"/>
    <lineage>
        <taxon>Eukaryota</taxon>
        <taxon>Metazoa</taxon>
        <taxon>Spiralia</taxon>
        <taxon>Lophotrochozoa</taxon>
        <taxon>Platyhelminthes</taxon>
        <taxon>Cestoda</taxon>
        <taxon>Eucestoda</taxon>
        <taxon>Diphyllobothriidea</taxon>
        <taxon>Diphyllobothriidae</taxon>
        <taxon>Dibothriocephalus</taxon>
    </lineage>
</organism>
<evidence type="ECO:0000313" key="1">
    <source>
        <dbReference type="EMBL" id="VDN15704.1"/>
    </source>
</evidence>
<evidence type="ECO:0000313" key="2">
    <source>
        <dbReference type="Proteomes" id="UP000281553"/>
    </source>
</evidence>
<dbReference type="AlphaFoldDB" id="A0A3P7LFN9"/>
<reference evidence="1 2" key="1">
    <citation type="submission" date="2018-11" db="EMBL/GenBank/DDBJ databases">
        <authorList>
            <consortium name="Pathogen Informatics"/>
        </authorList>
    </citation>
    <scope>NUCLEOTIDE SEQUENCE [LARGE SCALE GENOMIC DNA]</scope>
</reference>
<accession>A0A3P7LFN9</accession>
<dbReference type="Proteomes" id="UP000281553">
    <property type="component" value="Unassembled WGS sequence"/>
</dbReference>
<dbReference type="EMBL" id="UYRU01063337">
    <property type="protein sequence ID" value="VDN15704.1"/>
    <property type="molecule type" value="Genomic_DNA"/>
</dbReference>
<keyword evidence="2" id="KW-1185">Reference proteome</keyword>
<proteinExistence type="predicted"/>
<protein>
    <submittedName>
        <fullName evidence="1">Uncharacterized protein</fullName>
    </submittedName>
</protein>
<gene>
    <name evidence="1" type="ORF">DILT_LOCUS11535</name>
</gene>
<sequence>MLLVLMGVKNWQSRMWRLVMELSDFAKNVQDIGGAGYVSWPSGDPMGDQLRSNRQFMREYARVVDQVCFTVSVGYVICI</sequence>